<protein>
    <submittedName>
        <fullName evidence="1">Uncharacterized protein</fullName>
    </submittedName>
</protein>
<reference evidence="1 2" key="1">
    <citation type="submission" date="2024-05" db="EMBL/GenBank/DDBJ databases">
        <title>Genetic variation in Jamaican populations of the coffee berry borer (Hypothenemus hampei).</title>
        <authorList>
            <person name="Errbii M."/>
            <person name="Myrie A."/>
        </authorList>
    </citation>
    <scope>NUCLEOTIDE SEQUENCE [LARGE SCALE GENOMIC DNA]</scope>
    <source>
        <strain evidence="1">JA-Hopewell-2020-01-JO</strain>
        <tissue evidence="1">Whole body</tissue>
    </source>
</reference>
<sequence>MCVVFKMRIQNLYQNNKIRIQEIAFNLNSVNLSKKRFNELKNKINERIDKAKRTNIVTCWISRSDSNPLPCLQRDEGTDLR</sequence>
<comment type="caution">
    <text evidence="1">The sequence shown here is derived from an EMBL/GenBank/DDBJ whole genome shotgun (WGS) entry which is preliminary data.</text>
</comment>
<accession>A0ABD1ES84</accession>
<name>A0ABD1ES84_HYPHA</name>
<dbReference type="AlphaFoldDB" id="A0ABD1ES84"/>
<dbReference type="EMBL" id="JBDJPC010000006">
    <property type="protein sequence ID" value="KAL1498315.1"/>
    <property type="molecule type" value="Genomic_DNA"/>
</dbReference>
<proteinExistence type="predicted"/>
<dbReference type="Proteomes" id="UP001566132">
    <property type="component" value="Unassembled WGS sequence"/>
</dbReference>
<keyword evidence="2" id="KW-1185">Reference proteome</keyword>
<gene>
    <name evidence="1" type="ORF">ABEB36_009131</name>
</gene>
<organism evidence="1 2">
    <name type="scientific">Hypothenemus hampei</name>
    <name type="common">Coffee berry borer</name>
    <dbReference type="NCBI Taxonomy" id="57062"/>
    <lineage>
        <taxon>Eukaryota</taxon>
        <taxon>Metazoa</taxon>
        <taxon>Ecdysozoa</taxon>
        <taxon>Arthropoda</taxon>
        <taxon>Hexapoda</taxon>
        <taxon>Insecta</taxon>
        <taxon>Pterygota</taxon>
        <taxon>Neoptera</taxon>
        <taxon>Endopterygota</taxon>
        <taxon>Coleoptera</taxon>
        <taxon>Polyphaga</taxon>
        <taxon>Cucujiformia</taxon>
        <taxon>Curculionidae</taxon>
        <taxon>Scolytinae</taxon>
        <taxon>Hypothenemus</taxon>
    </lineage>
</organism>
<evidence type="ECO:0000313" key="1">
    <source>
        <dbReference type="EMBL" id="KAL1498315.1"/>
    </source>
</evidence>
<evidence type="ECO:0000313" key="2">
    <source>
        <dbReference type="Proteomes" id="UP001566132"/>
    </source>
</evidence>